<comment type="caution">
    <text evidence="1">The sequence shown here is derived from an EMBL/GenBank/DDBJ whole genome shotgun (WGS) entry which is preliminary data.</text>
</comment>
<dbReference type="AlphaFoldDB" id="A0A820S9V8"/>
<organism evidence="1 2">
    <name type="scientific">Rotaria magnacalcarata</name>
    <dbReference type="NCBI Taxonomy" id="392030"/>
    <lineage>
        <taxon>Eukaryota</taxon>
        <taxon>Metazoa</taxon>
        <taxon>Spiralia</taxon>
        <taxon>Gnathifera</taxon>
        <taxon>Rotifera</taxon>
        <taxon>Eurotatoria</taxon>
        <taxon>Bdelloidea</taxon>
        <taxon>Philodinida</taxon>
        <taxon>Philodinidae</taxon>
        <taxon>Rotaria</taxon>
    </lineage>
</organism>
<protein>
    <submittedName>
        <fullName evidence="1">Uncharacterized protein</fullName>
    </submittedName>
</protein>
<proteinExistence type="predicted"/>
<evidence type="ECO:0000313" key="1">
    <source>
        <dbReference type="EMBL" id="CAF4448090.1"/>
    </source>
</evidence>
<gene>
    <name evidence="1" type="ORF">OVN521_LOCUS37706</name>
</gene>
<reference evidence="1" key="1">
    <citation type="submission" date="2021-02" db="EMBL/GenBank/DDBJ databases">
        <authorList>
            <person name="Nowell W R."/>
        </authorList>
    </citation>
    <scope>NUCLEOTIDE SEQUENCE</scope>
</reference>
<evidence type="ECO:0000313" key="2">
    <source>
        <dbReference type="Proteomes" id="UP000663866"/>
    </source>
</evidence>
<dbReference type="Proteomes" id="UP000663866">
    <property type="component" value="Unassembled WGS sequence"/>
</dbReference>
<feature type="non-terminal residue" evidence="1">
    <location>
        <position position="1"/>
    </location>
</feature>
<name>A0A820S9V8_9BILA</name>
<dbReference type="PANTHER" id="PTHR37162">
    <property type="entry name" value="HAT FAMILY DIMERISATION DOMAINCONTAINING PROTEIN-RELATED"/>
    <property type="match status" value="1"/>
</dbReference>
<sequence>MVFNTVKHSHSYISHACTIKIIKKYFPDSSTAKNITCDKTKAREIACNVLAPSLTRNIKMVPIVVQFFSKTVVKHGILEFIEQMHESADDLFANIKYVLEANELKLNQLVSLGSDNTNVNVGNHHSVFALFEKLLPGLIKGTCYCHVLHNSVKHGHEHLLFDIEAALLKIYSHFCRSSVRSQELTNYFDFIEYNVCNLGECTLYFLAKLTDVQNANLLLQRDYTTGVIAELLENCPIRRADDLKKSFGLFVHSVIDYIEKYYNNYKSLYQSISIFDEVHIEKVEWKSVQQC</sequence>
<dbReference type="EMBL" id="CAJOBG010045930">
    <property type="protein sequence ID" value="CAF4448090.1"/>
    <property type="molecule type" value="Genomic_DNA"/>
</dbReference>
<keyword evidence="2" id="KW-1185">Reference proteome</keyword>
<accession>A0A820S9V8</accession>
<dbReference type="PANTHER" id="PTHR37162:SF1">
    <property type="entry name" value="BED-TYPE DOMAIN-CONTAINING PROTEIN"/>
    <property type="match status" value="1"/>
</dbReference>